<feature type="domain" description="GGDEF" evidence="6">
    <location>
        <begin position="782"/>
        <end position="920"/>
    </location>
</feature>
<reference evidence="8" key="1">
    <citation type="submission" date="2017-12" db="EMBL/GenBank/DDBJ databases">
        <title>Draft genome sequence of Telmatospirillum siberiense 26-4b1T, an acidotolerant peatland alphaproteobacterium potentially involved in sulfur cycling.</title>
        <authorList>
            <person name="Hausmann B."/>
            <person name="Pjevac P."/>
            <person name="Schreck K."/>
            <person name="Herbold C.W."/>
            <person name="Daims H."/>
            <person name="Wagner M."/>
            <person name="Pester M."/>
            <person name="Loy A."/>
        </authorList>
    </citation>
    <scope>NUCLEOTIDE SEQUENCE [LARGE SCALE GENOMIC DNA]</scope>
    <source>
        <strain evidence="8">26-4b1</strain>
    </source>
</reference>
<keyword evidence="8" id="KW-1185">Reference proteome</keyword>
<dbReference type="CDD" id="cd01948">
    <property type="entry name" value="EAL"/>
    <property type="match status" value="1"/>
</dbReference>
<dbReference type="PROSITE" id="PS50112">
    <property type="entry name" value="PAS"/>
    <property type="match status" value="2"/>
</dbReference>
<feature type="transmembrane region" description="Helical" evidence="2">
    <location>
        <begin position="6"/>
        <end position="29"/>
    </location>
</feature>
<name>A0A2N3PUI9_9PROT</name>
<evidence type="ECO:0000256" key="2">
    <source>
        <dbReference type="SAM" id="Phobius"/>
    </source>
</evidence>
<dbReference type="PANTHER" id="PTHR44757">
    <property type="entry name" value="DIGUANYLATE CYCLASE DGCP"/>
    <property type="match status" value="1"/>
</dbReference>
<evidence type="ECO:0000313" key="7">
    <source>
        <dbReference type="EMBL" id="PKU24050.1"/>
    </source>
</evidence>
<dbReference type="SMART" id="SM00086">
    <property type="entry name" value="PAC"/>
    <property type="match status" value="2"/>
</dbReference>
<evidence type="ECO:0000259" key="4">
    <source>
        <dbReference type="PROSITE" id="PS50113"/>
    </source>
</evidence>
<dbReference type="Gene3D" id="3.30.70.270">
    <property type="match status" value="1"/>
</dbReference>
<dbReference type="InterPro" id="IPR000160">
    <property type="entry name" value="GGDEF_dom"/>
</dbReference>
<dbReference type="InterPro" id="IPR003018">
    <property type="entry name" value="GAF"/>
</dbReference>
<dbReference type="NCBIfam" id="TIGR00229">
    <property type="entry name" value="sensory_box"/>
    <property type="match status" value="2"/>
</dbReference>
<feature type="domain" description="EAL" evidence="5">
    <location>
        <begin position="929"/>
        <end position="1182"/>
    </location>
</feature>
<dbReference type="SMART" id="SM00091">
    <property type="entry name" value="PAS"/>
    <property type="match status" value="2"/>
</dbReference>
<evidence type="ECO:0000256" key="1">
    <source>
        <dbReference type="ARBA" id="ARBA00051114"/>
    </source>
</evidence>
<dbReference type="CDD" id="cd12914">
    <property type="entry name" value="PDC1_DGC_like"/>
    <property type="match status" value="1"/>
</dbReference>
<keyword evidence="2" id="KW-0812">Transmembrane</keyword>
<dbReference type="PROSITE" id="PS50887">
    <property type="entry name" value="GGDEF"/>
    <property type="match status" value="1"/>
</dbReference>
<dbReference type="InterPro" id="IPR035965">
    <property type="entry name" value="PAS-like_dom_sf"/>
</dbReference>
<dbReference type="SUPFAM" id="SSF141868">
    <property type="entry name" value="EAL domain-like"/>
    <property type="match status" value="1"/>
</dbReference>
<dbReference type="InterPro" id="IPR001610">
    <property type="entry name" value="PAC"/>
</dbReference>
<sequence>MSKNPRFVLSAAILAANIFVSGLLAYMLITARGQRENEIRTTIENVTSLLDRSITEAVGRIDLSLRATGDHLEEQLRRHGGIDDREVIALLDSRRAWVSGFAATFRVTDASGAVRYCSGGCVSKDEPPLADRDFFAAHNNQKDSGLIVTNLVFDRAYNDWVISFTRRYNDPDGRFAGVITASVPASSFALLFANLNLGPHGVAMLRDADFAIIVRTPPSPLPSQLIGSRAPSRELMDIVASGDGAGFFHLAPASDGIERTLAYRRLSAVPFHLSAGMGTEDYLTEWRGLLWKGIAAAAIFLAGSISVAWFLRRTEAATELSRSLLRNASDGIHILDFQNNIIETSDAFCRMLGYSRDEMIGMNVNEWDVPLAGLTYEEIVDRLGLVSKVQTVETQHRRKDGSRLDIEVTSRPIEQAGQRLIFCSARDITERKAAEARNRRLSNLYAALSQCNQAIVHCADETELLPKICRCAVEYGFVKTAWIGFVDETSKQIRPVAWYGEGHELGFPENIPVVTVDAGDPRSRGLTGTAVRNNQPQWSQDYLHDPITAPWHEFGKKAGWMSSATLPLCRNGAAVGCLVIYSGTINAFDEDARKLLLEMAMDISFALDNFAREADRRQSAAALRASETRYRLVFQTSLDAIAINRLDDGAYVDINDGFTDMTGFVHDDVMGRTALDINIWADLKNRQILVEKLRHASTCRNMEAQFRKKNGDLIWGLMSASLIELDGKLCILSITRDISDIKKAEEEIKTLAFYDPLTHLPNRRLLTDHLRHAQAAATRNKRKCALLFVDLDDFKTLNDSSGHAIGDSLLQEVAKRLAACVREADTVARLGGDEFIVLIEDLSENRDEAAIQAEAVGAKILDAISQPYLLAGRECRSTTSIGVTMFGGRNENTDELLTQADIAMYQAKTAGRNTLRFFSPDLQVAINSRVAMEEGLRLAIAKDQFLLYYQPQIDDGHLVGAEALIRWNHPENGVIAPGHFIPLAEETGLILPLGQWVLDTACRQIAAWAAREDTAHIVLAVNVSALQFRQPDFIERTFATLEQTGANPHNLKLELTESMLLDNVEDVIAKMTALRSRGVRFSLDDFGTGYSSLSYLKRLPLDQLKIDRSFVSEVLTDPNDAAIARTIIALGQTMGLSVIAEGVETEGQRDFLSGLGCQAYQGFLFGRPLPLDEFQMSLRTLTSVSQ</sequence>
<dbReference type="CDD" id="cd00130">
    <property type="entry name" value="PAS"/>
    <property type="match status" value="2"/>
</dbReference>
<dbReference type="CDD" id="cd12915">
    <property type="entry name" value="PDC2_DGC_like"/>
    <property type="match status" value="1"/>
</dbReference>
<gene>
    <name evidence="7" type="ORF">CWS72_13190</name>
</gene>
<dbReference type="Pfam" id="PF13185">
    <property type="entry name" value="GAF_2"/>
    <property type="match status" value="1"/>
</dbReference>
<evidence type="ECO:0000259" key="5">
    <source>
        <dbReference type="PROSITE" id="PS50883"/>
    </source>
</evidence>
<dbReference type="PROSITE" id="PS50883">
    <property type="entry name" value="EAL"/>
    <property type="match status" value="1"/>
</dbReference>
<dbReference type="InterPro" id="IPR029016">
    <property type="entry name" value="GAF-like_dom_sf"/>
</dbReference>
<dbReference type="Pfam" id="PF00563">
    <property type="entry name" value="EAL"/>
    <property type="match status" value="1"/>
</dbReference>
<dbReference type="GO" id="GO:0071732">
    <property type="term" value="P:cellular response to nitric oxide"/>
    <property type="evidence" value="ECO:0007669"/>
    <property type="project" value="UniProtKB-ARBA"/>
</dbReference>
<dbReference type="FunFam" id="3.20.20.450:FF:000001">
    <property type="entry name" value="Cyclic di-GMP phosphodiesterase yahA"/>
    <property type="match status" value="1"/>
</dbReference>
<keyword evidence="2" id="KW-0472">Membrane</keyword>
<dbReference type="InterPro" id="IPR029787">
    <property type="entry name" value="Nucleotide_cyclase"/>
</dbReference>
<dbReference type="InterPro" id="IPR000700">
    <property type="entry name" value="PAS-assoc_C"/>
</dbReference>
<dbReference type="PANTHER" id="PTHR44757:SF2">
    <property type="entry name" value="BIOFILM ARCHITECTURE MAINTENANCE PROTEIN MBAA"/>
    <property type="match status" value="1"/>
</dbReference>
<dbReference type="FunFam" id="3.30.70.270:FF:000001">
    <property type="entry name" value="Diguanylate cyclase domain protein"/>
    <property type="match status" value="1"/>
</dbReference>
<evidence type="ECO:0000259" key="3">
    <source>
        <dbReference type="PROSITE" id="PS50112"/>
    </source>
</evidence>
<dbReference type="InterPro" id="IPR043128">
    <property type="entry name" value="Rev_trsase/Diguanyl_cyclase"/>
</dbReference>
<feature type="domain" description="PAS" evidence="3">
    <location>
        <begin position="626"/>
        <end position="675"/>
    </location>
</feature>
<dbReference type="SUPFAM" id="SSF55781">
    <property type="entry name" value="GAF domain-like"/>
    <property type="match status" value="1"/>
</dbReference>
<comment type="catalytic activity">
    <reaction evidence="1">
        <text>3',3'-c-di-GMP + H2O = 5'-phosphoguanylyl(3'-&gt;5')guanosine + H(+)</text>
        <dbReference type="Rhea" id="RHEA:24902"/>
        <dbReference type="ChEBI" id="CHEBI:15377"/>
        <dbReference type="ChEBI" id="CHEBI:15378"/>
        <dbReference type="ChEBI" id="CHEBI:58754"/>
        <dbReference type="ChEBI" id="CHEBI:58805"/>
        <dbReference type="EC" id="3.1.4.52"/>
    </reaction>
    <physiologicalReaction direction="left-to-right" evidence="1">
        <dbReference type="Rhea" id="RHEA:24903"/>
    </physiologicalReaction>
</comment>
<accession>A0A2N3PUI9</accession>
<feature type="domain" description="PAS" evidence="3">
    <location>
        <begin position="317"/>
        <end position="363"/>
    </location>
</feature>
<protein>
    <recommendedName>
        <fullName evidence="9">Diguanylate cyclase</fullName>
    </recommendedName>
</protein>
<dbReference type="InterPro" id="IPR000014">
    <property type="entry name" value="PAS"/>
</dbReference>
<dbReference type="NCBIfam" id="TIGR00254">
    <property type="entry name" value="GGDEF"/>
    <property type="match status" value="1"/>
</dbReference>
<comment type="caution">
    <text evidence="7">The sequence shown here is derived from an EMBL/GenBank/DDBJ whole genome shotgun (WGS) entry which is preliminary data.</text>
</comment>
<dbReference type="PROSITE" id="PS50113">
    <property type="entry name" value="PAC"/>
    <property type="match status" value="2"/>
</dbReference>
<dbReference type="SUPFAM" id="SSF55785">
    <property type="entry name" value="PYP-like sensor domain (PAS domain)"/>
    <property type="match status" value="2"/>
</dbReference>
<evidence type="ECO:0000313" key="8">
    <source>
        <dbReference type="Proteomes" id="UP000233293"/>
    </source>
</evidence>
<dbReference type="CDD" id="cd01949">
    <property type="entry name" value="GGDEF"/>
    <property type="match status" value="1"/>
</dbReference>
<dbReference type="Proteomes" id="UP000233293">
    <property type="component" value="Unassembled WGS sequence"/>
</dbReference>
<keyword evidence="2" id="KW-1133">Transmembrane helix</keyword>
<proteinExistence type="predicted"/>
<dbReference type="AlphaFoldDB" id="A0A2N3PUI9"/>
<dbReference type="InterPro" id="IPR052155">
    <property type="entry name" value="Biofilm_reg_signaling"/>
</dbReference>
<dbReference type="RefSeq" id="WP_101251081.1">
    <property type="nucleotide sequence ID" value="NZ_PIUM01000014.1"/>
</dbReference>
<dbReference type="Gene3D" id="3.30.450.40">
    <property type="match status" value="1"/>
</dbReference>
<dbReference type="InterPro" id="IPR035919">
    <property type="entry name" value="EAL_sf"/>
</dbReference>
<dbReference type="SMART" id="SM00052">
    <property type="entry name" value="EAL"/>
    <property type="match status" value="1"/>
</dbReference>
<dbReference type="Gene3D" id="3.20.20.450">
    <property type="entry name" value="EAL domain"/>
    <property type="match status" value="1"/>
</dbReference>
<dbReference type="EMBL" id="PIUM01000014">
    <property type="protein sequence ID" value="PKU24050.1"/>
    <property type="molecule type" value="Genomic_DNA"/>
</dbReference>
<organism evidence="7 8">
    <name type="scientific">Telmatospirillum siberiense</name>
    <dbReference type="NCBI Taxonomy" id="382514"/>
    <lineage>
        <taxon>Bacteria</taxon>
        <taxon>Pseudomonadati</taxon>
        <taxon>Pseudomonadota</taxon>
        <taxon>Alphaproteobacteria</taxon>
        <taxon>Rhodospirillales</taxon>
        <taxon>Rhodospirillaceae</taxon>
        <taxon>Telmatospirillum</taxon>
    </lineage>
</organism>
<dbReference type="SMART" id="SM00267">
    <property type="entry name" value="GGDEF"/>
    <property type="match status" value="1"/>
</dbReference>
<dbReference type="GO" id="GO:0071111">
    <property type="term" value="F:cyclic-guanylate-specific phosphodiesterase activity"/>
    <property type="evidence" value="ECO:0007669"/>
    <property type="project" value="UniProtKB-EC"/>
</dbReference>
<evidence type="ECO:0008006" key="9">
    <source>
        <dbReference type="Google" id="ProtNLM"/>
    </source>
</evidence>
<dbReference type="Pfam" id="PF00990">
    <property type="entry name" value="GGDEF"/>
    <property type="match status" value="1"/>
</dbReference>
<feature type="domain" description="PAC" evidence="4">
    <location>
        <begin position="390"/>
        <end position="440"/>
    </location>
</feature>
<dbReference type="OrthoDB" id="7251575at2"/>
<evidence type="ECO:0000259" key="6">
    <source>
        <dbReference type="PROSITE" id="PS50887"/>
    </source>
</evidence>
<dbReference type="InterPro" id="IPR001633">
    <property type="entry name" value="EAL_dom"/>
</dbReference>
<dbReference type="SUPFAM" id="SSF55073">
    <property type="entry name" value="Nucleotide cyclase"/>
    <property type="match status" value="1"/>
</dbReference>
<dbReference type="Pfam" id="PF13426">
    <property type="entry name" value="PAS_9"/>
    <property type="match status" value="2"/>
</dbReference>
<feature type="domain" description="PAC" evidence="4">
    <location>
        <begin position="700"/>
        <end position="750"/>
    </location>
</feature>
<dbReference type="Gene3D" id="3.30.450.20">
    <property type="entry name" value="PAS domain"/>
    <property type="match status" value="4"/>
</dbReference>